<evidence type="ECO:0000256" key="3">
    <source>
        <dbReference type="SAM" id="SignalP"/>
    </source>
</evidence>
<feature type="region of interest" description="Disordered" evidence="2">
    <location>
        <begin position="34"/>
        <end position="56"/>
    </location>
</feature>
<dbReference type="Pfam" id="PF14559">
    <property type="entry name" value="TPR_19"/>
    <property type="match status" value="1"/>
</dbReference>
<feature type="signal peptide" evidence="3">
    <location>
        <begin position="1"/>
        <end position="26"/>
    </location>
</feature>
<dbReference type="Proteomes" id="UP000037660">
    <property type="component" value="Unassembled WGS sequence"/>
</dbReference>
<organism evidence="4 5">
    <name type="scientific">Piscinibacter sakaiensis</name>
    <name type="common">Ideonella sakaiensis</name>
    <dbReference type="NCBI Taxonomy" id="1547922"/>
    <lineage>
        <taxon>Bacteria</taxon>
        <taxon>Pseudomonadati</taxon>
        <taxon>Pseudomonadota</taxon>
        <taxon>Betaproteobacteria</taxon>
        <taxon>Burkholderiales</taxon>
        <taxon>Sphaerotilaceae</taxon>
        <taxon>Piscinibacter</taxon>
    </lineage>
</organism>
<reference evidence="5" key="1">
    <citation type="submission" date="2015-07" db="EMBL/GenBank/DDBJ databases">
        <title>Discovery of a poly(ethylene terephthalate assimilation.</title>
        <authorList>
            <person name="Yoshida S."/>
            <person name="Hiraga K."/>
            <person name="Takehana T."/>
            <person name="Taniguchi I."/>
            <person name="Yamaji H."/>
            <person name="Maeda Y."/>
            <person name="Toyohara K."/>
            <person name="Miyamoto K."/>
            <person name="Kimura Y."/>
            <person name="Oda K."/>
        </authorList>
    </citation>
    <scope>NUCLEOTIDE SEQUENCE [LARGE SCALE GENOMIC DNA]</scope>
    <source>
        <strain evidence="5">NBRC 110686 / TISTR 2288 / 201-F6</strain>
    </source>
</reference>
<feature type="repeat" description="TPR" evidence="1">
    <location>
        <begin position="94"/>
        <end position="127"/>
    </location>
</feature>
<feature type="compositionally biased region" description="Basic and acidic residues" evidence="2">
    <location>
        <begin position="42"/>
        <end position="56"/>
    </location>
</feature>
<dbReference type="InterPro" id="IPR011990">
    <property type="entry name" value="TPR-like_helical_dom_sf"/>
</dbReference>
<dbReference type="PANTHER" id="PTHR12558:SF33">
    <property type="entry name" value="BLL7664 PROTEIN"/>
    <property type="match status" value="1"/>
</dbReference>
<dbReference type="Gene3D" id="1.25.40.10">
    <property type="entry name" value="Tetratricopeptide repeat domain"/>
    <property type="match status" value="1"/>
</dbReference>
<keyword evidence="1" id="KW-0802">TPR repeat</keyword>
<dbReference type="InterPro" id="IPR019734">
    <property type="entry name" value="TPR_rpt"/>
</dbReference>
<dbReference type="SUPFAM" id="SSF48452">
    <property type="entry name" value="TPR-like"/>
    <property type="match status" value="1"/>
</dbReference>
<keyword evidence="3" id="KW-0732">Signal</keyword>
<dbReference type="Pfam" id="PF13424">
    <property type="entry name" value="TPR_12"/>
    <property type="match status" value="1"/>
</dbReference>
<evidence type="ECO:0000256" key="1">
    <source>
        <dbReference type="PROSITE-ProRule" id="PRU00339"/>
    </source>
</evidence>
<keyword evidence="5" id="KW-1185">Reference proteome</keyword>
<dbReference type="PROSITE" id="PS50005">
    <property type="entry name" value="TPR"/>
    <property type="match status" value="2"/>
</dbReference>
<protein>
    <submittedName>
        <fullName evidence="4">Type IV pilus biogenesis protein PilF</fullName>
    </submittedName>
</protein>
<dbReference type="STRING" id="1547922.ISF6_4880"/>
<dbReference type="SMART" id="SM00028">
    <property type="entry name" value="TPR"/>
    <property type="match status" value="4"/>
</dbReference>
<reference evidence="4 5" key="2">
    <citation type="journal article" date="2016" name="Science">
        <title>A bacterium that degrades and assimilates poly(ethylene terephthalate).</title>
        <authorList>
            <person name="Yoshida S."/>
            <person name="Hiraga K."/>
            <person name="Takehana T."/>
            <person name="Taniguchi I."/>
            <person name="Yamaji H."/>
            <person name="Maeda Y."/>
            <person name="Toyohara K."/>
            <person name="Miyamoto K."/>
            <person name="Kimura Y."/>
            <person name="Oda K."/>
        </authorList>
    </citation>
    <scope>NUCLEOTIDE SEQUENCE [LARGE SCALE GENOMIC DNA]</scope>
    <source>
        <strain evidence="5">NBRC 110686 / TISTR 2288 / 201-F6</strain>
    </source>
</reference>
<dbReference type="PANTHER" id="PTHR12558">
    <property type="entry name" value="CELL DIVISION CYCLE 16,23,27"/>
    <property type="match status" value="1"/>
</dbReference>
<sequence>MTLPPNPRRAGALCALLAAAVLAGCAARGVPGTPGALPALRGETRDRVTASDEPEATRRARVRLELATAYFSRGQMTTALDEVKQSIAADPTIAAAFNLRGLIYANLGDHALAEDSFQRALAIDRADADTMQNYGWYLCQQRRYDEAERLFRQAMDVPRYADTARTLMTKGICQARAGQLATAEATLGRAYELDAGNPVIAVNLSEVLYRRGQYERARFIMRRVNAQTDVSNAQTLWLAARIEQKLGNGPQVQLLGEQLRGRFPNAPEAVAYERRQFDE</sequence>
<comment type="caution">
    <text evidence="4">The sequence shown here is derived from an EMBL/GenBank/DDBJ whole genome shotgun (WGS) entry which is preliminary data.</text>
</comment>
<dbReference type="AlphaFoldDB" id="A0A0K8P730"/>
<gene>
    <name evidence="4" type="ORF">ISF6_4880</name>
</gene>
<dbReference type="NCBIfam" id="TIGR02521">
    <property type="entry name" value="type_IV_pilW"/>
    <property type="match status" value="1"/>
</dbReference>
<accession>A0A0K8P730</accession>
<dbReference type="OrthoDB" id="9814042at2"/>
<evidence type="ECO:0000256" key="2">
    <source>
        <dbReference type="SAM" id="MobiDB-lite"/>
    </source>
</evidence>
<name>A0A0K8P730_PISS1</name>
<dbReference type="InterPro" id="IPR013360">
    <property type="entry name" value="Pilus_4_PilW"/>
</dbReference>
<dbReference type="RefSeq" id="WP_054022285.1">
    <property type="nucleotide sequence ID" value="NZ_BBYR01000076.1"/>
</dbReference>
<dbReference type="EMBL" id="BBYR01000076">
    <property type="protein sequence ID" value="GAP38422.1"/>
    <property type="molecule type" value="Genomic_DNA"/>
</dbReference>
<feature type="chain" id="PRO_5005513771" evidence="3">
    <location>
        <begin position="27"/>
        <end position="279"/>
    </location>
</feature>
<proteinExistence type="predicted"/>
<evidence type="ECO:0000313" key="5">
    <source>
        <dbReference type="Proteomes" id="UP000037660"/>
    </source>
</evidence>
<feature type="repeat" description="TPR" evidence="1">
    <location>
        <begin position="60"/>
        <end position="93"/>
    </location>
</feature>
<evidence type="ECO:0000313" key="4">
    <source>
        <dbReference type="EMBL" id="GAP38422.1"/>
    </source>
</evidence>